<dbReference type="AlphaFoldDB" id="A0A2T3ZG01"/>
<proteinExistence type="predicted"/>
<dbReference type="EMBL" id="KZ679259">
    <property type="protein sequence ID" value="PTB43731.1"/>
    <property type="molecule type" value="Genomic_DNA"/>
</dbReference>
<evidence type="ECO:0000256" key="1">
    <source>
        <dbReference type="SAM" id="SignalP"/>
    </source>
</evidence>
<protein>
    <recommendedName>
        <fullName evidence="4">Carbohydrate-binding module family 19 domain-containing protein</fullName>
    </recommendedName>
</protein>
<sequence length="144" mass="16524">MLFKTTILLPALVALGLATAVPGPEVEDDLVARGPEFEEDLAARGAFVEDDLAGRDLEDDLAARSGHGHPDCGQFASWSSQFNRCFCRQPGYIFYPNGKFCCQRDYTYYPDGRVCCPRSYFYDHQRHRCCRRQDYDFKHGRCRH</sequence>
<dbReference type="OrthoDB" id="10341867at2759"/>
<keyword evidence="3" id="KW-1185">Reference proteome</keyword>
<gene>
    <name evidence="2" type="ORF">M441DRAFT_56705</name>
</gene>
<feature type="signal peptide" evidence="1">
    <location>
        <begin position="1"/>
        <end position="20"/>
    </location>
</feature>
<evidence type="ECO:0000313" key="3">
    <source>
        <dbReference type="Proteomes" id="UP000240493"/>
    </source>
</evidence>
<organism evidence="2 3">
    <name type="scientific">Trichoderma asperellum (strain ATCC 204424 / CBS 433.97 / NBRC 101777)</name>
    <dbReference type="NCBI Taxonomy" id="1042311"/>
    <lineage>
        <taxon>Eukaryota</taxon>
        <taxon>Fungi</taxon>
        <taxon>Dikarya</taxon>
        <taxon>Ascomycota</taxon>
        <taxon>Pezizomycotina</taxon>
        <taxon>Sordariomycetes</taxon>
        <taxon>Hypocreomycetidae</taxon>
        <taxon>Hypocreales</taxon>
        <taxon>Hypocreaceae</taxon>
        <taxon>Trichoderma</taxon>
    </lineage>
</organism>
<feature type="chain" id="PRO_5015420862" description="Carbohydrate-binding module family 19 domain-containing protein" evidence="1">
    <location>
        <begin position="21"/>
        <end position="144"/>
    </location>
</feature>
<evidence type="ECO:0008006" key="4">
    <source>
        <dbReference type="Google" id="ProtNLM"/>
    </source>
</evidence>
<keyword evidence="1" id="KW-0732">Signal</keyword>
<reference evidence="2 3" key="1">
    <citation type="submission" date="2016-07" db="EMBL/GenBank/DDBJ databases">
        <title>Multiple horizontal gene transfer events from other fungi enriched the ability of initially mycotrophic Trichoderma (Ascomycota) to feed on dead plant biomass.</title>
        <authorList>
            <consortium name="DOE Joint Genome Institute"/>
            <person name="Aerts A."/>
            <person name="Atanasova L."/>
            <person name="Chenthamara K."/>
            <person name="Zhang J."/>
            <person name="Grujic M."/>
            <person name="Henrissat B."/>
            <person name="Kuo A."/>
            <person name="Salamov A."/>
            <person name="Lipzen A."/>
            <person name="Labutti K."/>
            <person name="Barry K."/>
            <person name="Miao Y."/>
            <person name="Rahimi M.J."/>
            <person name="Shen Q."/>
            <person name="Grigoriev I.V."/>
            <person name="Kubicek C.P."/>
            <person name="Druzhinina I.S."/>
        </authorList>
    </citation>
    <scope>NUCLEOTIDE SEQUENCE [LARGE SCALE GENOMIC DNA]</scope>
    <source>
        <strain evidence="2 3">CBS 433.97</strain>
    </source>
</reference>
<evidence type="ECO:0000313" key="2">
    <source>
        <dbReference type="EMBL" id="PTB43731.1"/>
    </source>
</evidence>
<dbReference type="Proteomes" id="UP000240493">
    <property type="component" value="Unassembled WGS sequence"/>
</dbReference>
<accession>A0A2T3ZG01</accession>
<name>A0A2T3ZG01_TRIA4</name>